<feature type="non-terminal residue" evidence="1">
    <location>
        <position position="1"/>
    </location>
</feature>
<sequence length="177" mass="19457">MADSGCDQDHENCEWMDELYRDDEPLEGDQSWDLSLEAAKSSVRVVSLGCFCGVKFSIQRLGLDTQHLPFDWVRSRIGSLVHFLRTDFEGFFDTLSAPVDVPGTGGKMAFRSPGHSFWHDDVRELEVREKLGRRIARLKALGCLESDAEACAAGASASSKEPAASTLLFVRALATTG</sequence>
<accession>A0A813IVR1</accession>
<organism evidence="1 2">
    <name type="scientific">Polarella glacialis</name>
    <name type="common">Dinoflagellate</name>
    <dbReference type="NCBI Taxonomy" id="89957"/>
    <lineage>
        <taxon>Eukaryota</taxon>
        <taxon>Sar</taxon>
        <taxon>Alveolata</taxon>
        <taxon>Dinophyceae</taxon>
        <taxon>Suessiales</taxon>
        <taxon>Suessiaceae</taxon>
        <taxon>Polarella</taxon>
    </lineage>
</organism>
<dbReference type="EMBL" id="CAJNNW010014047">
    <property type="protein sequence ID" value="CAE8656172.1"/>
    <property type="molecule type" value="Genomic_DNA"/>
</dbReference>
<comment type="caution">
    <text evidence="1">The sequence shown here is derived from an EMBL/GenBank/DDBJ whole genome shotgun (WGS) entry which is preliminary data.</text>
</comment>
<gene>
    <name evidence="1" type="ORF">PGLA2088_LOCUS11998</name>
</gene>
<dbReference type="Pfam" id="PF08795">
    <property type="entry name" value="DUF1796"/>
    <property type="match status" value="1"/>
</dbReference>
<evidence type="ECO:0000313" key="2">
    <source>
        <dbReference type="Proteomes" id="UP000626109"/>
    </source>
</evidence>
<dbReference type="Proteomes" id="UP000626109">
    <property type="component" value="Unassembled WGS sequence"/>
</dbReference>
<protein>
    <submittedName>
        <fullName evidence="1">Uncharacterized protein</fullName>
    </submittedName>
</protein>
<evidence type="ECO:0000313" key="1">
    <source>
        <dbReference type="EMBL" id="CAE8656172.1"/>
    </source>
</evidence>
<proteinExistence type="predicted"/>
<reference evidence="1" key="1">
    <citation type="submission" date="2021-02" db="EMBL/GenBank/DDBJ databases">
        <authorList>
            <person name="Dougan E. K."/>
            <person name="Rhodes N."/>
            <person name="Thang M."/>
            <person name="Chan C."/>
        </authorList>
    </citation>
    <scope>NUCLEOTIDE SEQUENCE</scope>
</reference>
<name>A0A813IVR1_POLGL</name>
<dbReference type="AlphaFoldDB" id="A0A813IVR1"/>
<dbReference type="InterPro" id="IPR014903">
    <property type="entry name" value="DUF1796"/>
</dbReference>